<keyword evidence="4" id="KW-0347">Helicase</keyword>
<proteinExistence type="predicted"/>
<dbReference type="InterPro" id="IPR036390">
    <property type="entry name" value="WH_DNA-bd_sf"/>
</dbReference>
<organism evidence="9 10">
    <name type="scientific">Aspergillus lucknowensis</name>
    <dbReference type="NCBI Taxonomy" id="176173"/>
    <lineage>
        <taxon>Eukaryota</taxon>
        <taxon>Fungi</taxon>
        <taxon>Dikarya</taxon>
        <taxon>Ascomycota</taxon>
        <taxon>Pezizomycotina</taxon>
        <taxon>Eurotiomycetes</taxon>
        <taxon>Eurotiomycetidae</taxon>
        <taxon>Eurotiales</taxon>
        <taxon>Aspergillaceae</taxon>
        <taxon>Aspergillus</taxon>
        <taxon>Aspergillus subgen. Nidulantes</taxon>
    </lineage>
</organism>
<evidence type="ECO:0000256" key="3">
    <source>
        <dbReference type="ARBA" id="ARBA00022801"/>
    </source>
</evidence>
<dbReference type="SMART" id="SM00382">
    <property type="entry name" value="AAA"/>
    <property type="match status" value="2"/>
</dbReference>
<dbReference type="Gene3D" id="1.10.10.10">
    <property type="entry name" value="Winged helix-like DNA-binding domain superfamily/Winged helix DNA-binding domain"/>
    <property type="match status" value="2"/>
</dbReference>
<reference evidence="9 10" key="1">
    <citation type="submission" date="2024-07" db="EMBL/GenBank/DDBJ databases">
        <title>Section-level genome sequencing and comparative genomics of Aspergillus sections Usti and Cavernicolus.</title>
        <authorList>
            <consortium name="Lawrence Berkeley National Laboratory"/>
            <person name="Nybo J.L."/>
            <person name="Vesth T.C."/>
            <person name="Theobald S."/>
            <person name="Frisvad J.C."/>
            <person name="Larsen T.O."/>
            <person name="Kjaerboelling I."/>
            <person name="Rothschild-Mancinelli K."/>
            <person name="Lyhne E.K."/>
            <person name="Kogle M.E."/>
            <person name="Barry K."/>
            <person name="Clum A."/>
            <person name="Na H."/>
            <person name="Ledsgaard L."/>
            <person name="Lin J."/>
            <person name="Lipzen A."/>
            <person name="Kuo A."/>
            <person name="Riley R."/>
            <person name="Mondo S."/>
            <person name="Labutti K."/>
            <person name="Haridas S."/>
            <person name="Pangalinan J."/>
            <person name="Salamov A.A."/>
            <person name="Simmons B.A."/>
            <person name="Magnuson J.K."/>
            <person name="Chen J."/>
            <person name="Drula E."/>
            <person name="Henrissat B."/>
            <person name="Wiebenga A."/>
            <person name="Lubbers R.J."/>
            <person name="Gomes A.C."/>
            <person name="Macurrencykelacurrency M.R."/>
            <person name="Stajich J."/>
            <person name="Grigoriev I.V."/>
            <person name="Mortensen U.H."/>
            <person name="De Vries R.P."/>
            <person name="Baker S.E."/>
            <person name="Andersen M.R."/>
        </authorList>
    </citation>
    <scope>NUCLEOTIDE SEQUENCE [LARGE SCALE GENOMIC DNA]</scope>
    <source>
        <strain evidence="9 10">CBS 449.75</strain>
    </source>
</reference>
<dbReference type="SUPFAM" id="SSF52540">
    <property type="entry name" value="P-loop containing nucleoside triphosphate hydrolases"/>
    <property type="match status" value="3"/>
</dbReference>
<dbReference type="Gene3D" id="1.10.3380.10">
    <property type="entry name" value="Sec63 N-terminal domain-like domain"/>
    <property type="match status" value="2"/>
</dbReference>
<comment type="caution">
    <text evidence="9">The sequence shown here is derived from an EMBL/GenBank/DDBJ whole genome shotgun (WGS) entry which is preliminary data.</text>
</comment>
<dbReference type="InterPro" id="IPR004179">
    <property type="entry name" value="Sec63-dom"/>
</dbReference>
<dbReference type="InterPro" id="IPR001650">
    <property type="entry name" value="Helicase_C-like"/>
</dbReference>
<dbReference type="InterPro" id="IPR001375">
    <property type="entry name" value="Peptidase_S9_cat"/>
</dbReference>
<dbReference type="SUPFAM" id="SSF53474">
    <property type="entry name" value="alpha/beta-Hydrolases"/>
    <property type="match status" value="1"/>
</dbReference>
<dbReference type="GeneID" id="98147438"/>
<evidence type="ECO:0000256" key="6">
    <source>
        <dbReference type="SAM" id="MobiDB-lite"/>
    </source>
</evidence>
<dbReference type="SUPFAM" id="SSF46785">
    <property type="entry name" value="Winged helix' DNA-binding domain"/>
    <property type="match status" value="1"/>
</dbReference>
<sequence>MADQNISQYKYSAMSNLVLQADRRFISRINDEPTGDPESLAGRIGIREMGSRIARDDAPKSKKKALGAVDVERGAIREGEDVLAREQKKRQRGQPAQVRGQGVLSAADALIEGLKYRPRTPATRATYDLILTLTASRLGDVSHEVVRSAADAILETLKDEEMKDFDKKKEIDDLIGTSLNPKEFNELVNLGKKITDYDAQDEDEDMGDGLGGEEEAELDERQGVAVVFDEDEDEDRMGTVDEVRDEDESEDEEQQESGDEETAAREALDDIPAEEMVIDGGRGRGEEQQKKGLHVHAREIDAYWLQRQIGSAYSDAHIQQEKATQALDIMGGKAEDGSEKSLRDVENDLMDLLDYDYPDLVAKLVTNRDKIVWATRWRRVAEDADARHLVESEMVEAGHRSILDEIRGKTARDDETGRPEKRIKMDLMDLDMPNAPAAEEKPAEGGLVRDLQPRRLINLENLVFHQGNHLMTNPSVKLPHGSTKRTFKGYEEIHVPPPKAKQEPGERKIAISALPEWAQKGFGDAKELNRIQTKCYPSAFGDDGNMLVCAPTGSGKTNVAMLSILREVGKNRNAQTGEIMLDDFKIVYISPLKALVQEQVENFGKRLAPYGIRVSELTGDRQLTKQQIAETQVIVTTPEKFDVITRKASETSYTKLVRLIIIDEIHLLHDERGPVIESIASRTIRQVEQTGDPVRIVGLSATLPNYRDVASFLRVDPDKGMFHFDGSYRPCPLKQEFIGVTDKKPIKQLKIMNDICYNKVIEHVGQNRNQMLIFVHSRKETAKTAKYLRDKALEMETIGQILKSDSASRAILAEEAESVDDVSLKDLLPYGFGIHHAGLSLADRDSVQALFKDGSIQVLVCTATLAWGVNLPAHTVIIKGTQVYSPEKGSWVELSPQDVLQMLGRAGRPQYDTYGEGIIITSQAEIQYYLSLMNQQLPIESQLMSRLADNMNAEVVLGNIRTRDEGVDWLGYTYLFVRMLRSPGLYSVGADYENDDSLEQKRVDLVHSAAVILEKAGLVKYDKKTGRIQSTELGRVASHYYISHSSMLTYSQHIQPSIGGIELFRIFALSDEFKYIPVRQDEKLELAKMLGRVPVPVKEGIDEPHSKINVLLQAYISRLKLEGLALMADMVYVTQSAGRILRALFEICLRRGWASVAKNALDLCKMAERRMWPTMSPLRQFPRCPRDVLQKSERIDVPWGSYFDLDPPRMGELLGMPRAGQTVCDLVSKFPRLEVQAQVQPITRSMLRVELTITPNFVWDEELHGTAQDFWILVEDCDGEEILFHDQFVLRRDYAQSEMNEHLVEFTVPITEPMPPNYFISLVSDRWMHSETRIAVSFQKLILPERFPPHTPLLDMQRAPVKALKRDEYQQLYPNWEYFNKIQTQTFKSLFDSDDNVFIGAPTGSGKTVCAELALLRHWAQEDSGRAVYIAPFQDLIDQRLQDWEKRLGKLAGGKTIAKLTGETTADLKTLASADLVLATPTQWDVLSRQWQKRKNVRSVQLFIADELHMLGGYGGYVYEVVVSRMQSISLQTESGMRMVGLSVPLSNARDIGEWIGANKHTIYNFSPHARPVPLELHIQSFSIPHFPSMMLAMARPAYLSILQLSPDKPSLIFVPNRKQTRSTAIDLLASCAVDGDEDRFLHADVEDLQPLLSRVQERTLAESLSHGIGYYHEALSQTDKRIVSHLYNIGAIQAVIASRDVCWELNLTGHLVIVMGTQFFEGREHRYIDYPISEILQMFGKASRSGQDNIGRGVLMVPSVKREYYKKFLNEALPVESHLQLYMHDAFVTEVSTGTITSTQDSVDWMTYTYFYRRLLANPSFYGLTDVSHEGLSTFLSELVENTLKELSEAKIIDLDEEDDSVSPLNAASIGAYYNISYITMQTFLLSLSARTKLKGILEIITSATEFESIQMRRHEDHILRRVYDRVPVKMSEAAYDSPHFKAFVLLQAYFSRMQLPIDLAKDQEVIVSKVISLLSACVDILASEGHMNAMNAMEMSQMVVQAMWDRDSPLKQIPHFSPEVIKVANEYKINDIFEFMDAMDPSENKDYATLVKRLGLDNKQLAQAAAFTNNKYPILELDFEVEDPESITAGEPSYLKIKVEREVDEDDEVDMTVHAPFYPNQKMENWWLVVGDEKTRSLLAIKRVTIGRKLEIRLDYTVPTPGEHELTLYLMSDSYVGVDQAPTFTVIAAEGMEEDESAEEEEVLLGAPRRSGAVPNSSGTLAVYTQTTYSFESHTKTNEIRVLDLTSGRSALITNDPGASSPQWLDNSDQLIWLKAKGNGNTSFIIGDARQRDRTYTAGTVPGPVSDLKVTTVDSGKIGFAVAGKANPDGSLYNPQDAKAPSSTGKLYTSLFVRHWDSYIEPQRNAIFYGLLQRAPLAPVTRQAGKYSVSGVTNLIAICGLTGVESPIPPFGGAGDFDISPSAIVFVARDPDINPALHTACSCYYCPIFSWTGVNALESKICKVKGLEGAMSSPVLSSDGSSIAVLAMRTDGYESDKNRILYVPNPWNGEMIEAFASSDGEGLWKLSPSGLAFSNDDKSLFIQAEEYGRGVLFQLPIANIRHSTPDRLRKITHSGYVMDVHPATSKSSKLLISSNNLVDNSIWTIVDPENPDDRLIISSVGHGGTAFGLSSAQVDEIWYRGAEDTPIHAWVVKPSDFRPGNKYPLAFLVHGGPQGAWNDQWSTRWNPAVFAEQGYVVITPNPRGSTGYGQDFTDAIRGSWGGLPYIDLEKGFDYIEKNLEYVDTSRAVALGASYGGFMMNWFQGQPLGRRFKALVTHDGIFSTKSLLATEELYFPLHDLKGVQWEVPENWAQWDPSRNLDKWETPHLIIHNEKDYRLTIAEGLSAFNVLQMKGIDSAFLTFPDENHWVLNPENALMWHYTVFNWINKHVGLRPASERYEQFTSDNTPARPLQNRLAHLSLS</sequence>
<keyword evidence="1" id="KW-0677">Repeat</keyword>
<evidence type="ECO:0000256" key="4">
    <source>
        <dbReference type="ARBA" id="ARBA00022806"/>
    </source>
</evidence>
<feature type="domain" description="Helicase C-terminal" evidence="8">
    <location>
        <begin position="759"/>
        <end position="968"/>
    </location>
</feature>
<dbReference type="InterPro" id="IPR011545">
    <property type="entry name" value="DEAD/DEAH_box_helicase_dom"/>
</dbReference>
<evidence type="ECO:0000259" key="7">
    <source>
        <dbReference type="PROSITE" id="PS51192"/>
    </source>
</evidence>
<dbReference type="Pfam" id="PF02889">
    <property type="entry name" value="Sec63"/>
    <property type="match status" value="2"/>
</dbReference>
<evidence type="ECO:0000256" key="2">
    <source>
        <dbReference type="ARBA" id="ARBA00022741"/>
    </source>
</evidence>
<dbReference type="PANTHER" id="PTHR47961">
    <property type="entry name" value="DNA POLYMERASE THETA, PUTATIVE (AFU_ORTHOLOGUE AFUA_1G05260)-RELATED"/>
    <property type="match status" value="1"/>
</dbReference>
<dbReference type="InterPro" id="IPR027417">
    <property type="entry name" value="P-loop_NTPase"/>
</dbReference>
<dbReference type="CDD" id="cd18795">
    <property type="entry name" value="SF2_C_Ski2"/>
    <property type="match status" value="1"/>
</dbReference>
<dbReference type="InterPro" id="IPR014756">
    <property type="entry name" value="Ig_E-set"/>
</dbReference>
<evidence type="ECO:0000259" key="8">
    <source>
        <dbReference type="PROSITE" id="PS51194"/>
    </source>
</evidence>
<dbReference type="Pfam" id="PF00326">
    <property type="entry name" value="Peptidase_S9"/>
    <property type="match status" value="1"/>
</dbReference>
<dbReference type="InterPro" id="IPR029058">
    <property type="entry name" value="AB_hydrolase_fold"/>
</dbReference>
<feature type="domain" description="Helicase ATP-binding" evidence="7">
    <location>
        <begin position="537"/>
        <end position="721"/>
    </location>
</feature>
<dbReference type="InterPro" id="IPR041094">
    <property type="entry name" value="Brr2_helicase_PWI"/>
</dbReference>
<dbReference type="RefSeq" id="XP_070888983.1">
    <property type="nucleotide sequence ID" value="XM_071032366.1"/>
</dbReference>
<keyword evidence="2" id="KW-0547">Nucleotide-binding</keyword>
<dbReference type="InterPro" id="IPR036388">
    <property type="entry name" value="WH-like_DNA-bd_sf"/>
</dbReference>
<dbReference type="Pfam" id="PF23445">
    <property type="entry name" value="WHD_SNRNP200"/>
    <property type="match status" value="2"/>
</dbReference>
<dbReference type="SUPFAM" id="SSF82171">
    <property type="entry name" value="DPP6 N-terminal domain-like"/>
    <property type="match status" value="1"/>
</dbReference>
<dbReference type="CDD" id="cd18019">
    <property type="entry name" value="DEXHc_Brr2_1"/>
    <property type="match status" value="1"/>
</dbReference>
<dbReference type="InterPro" id="IPR048863">
    <property type="entry name" value="BRR2_plug"/>
</dbReference>
<feature type="compositionally biased region" description="Acidic residues" evidence="6">
    <location>
        <begin position="198"/>
        <end position="218"/>
    </location>
</feature>
<name>A0ABR4LZQ6_9EURO</name>
<evidence type="ECO:0000313" key="9">
    <source>
        <dbReference type="EMBL" id="KAL2870004.1"/>
    </source>
</evidence>
<dbReference type="InterPro" id="IPR014001">
    <property type="entry name" value="Helicase_ATP-bd"/>
</dbReference>
<dbReference type="Pfam" id="PF18149">
    <property type="entry name" value="Helicase_PWI"/>
    <property type="match status" value="1"/>
</dbReference>
<evidence type="ECO:0000313" key="10">
    <source>
        <dbReference type="Proteomes" id="UP001610432"/>
    </source>
</evidence>
<keyword evidence="10" id="KW-1185">Reference proteome</keyword>
<dbReference type="Pfam" id="PF00271">
    <property type="entry name" value="Helicase_C"/>
    <property type="match status" value="1"/>
</dbReference>
<dbReference type="SUPFAM" id="SSF158702">
    <property type="entry name" value="Sec63 N-terminal domain-like"/>
    <property type="match status" value="2"/>
</dbReference>
<dbReference type="CDD" id="cd18021">
    <property type="entry name" value="DEXHc_Brr2_2"/>
    <property type="match status" value="1"/>
</dbReference>
<protein>
    <submittedName>
        <fullName evidence="9">Sec63 Brl domain-containing protein</fullName>
    </submittedName>
</protein>
<feature type="domain" description="Helicase ATP-binding" evidence="7">
    <location>
        <begin position="1388"/>
        <end position="1564"/>
    </location>
</feature>
<evidence type="ECO:0000256" key="5">
    <source>
        <dbReference type="ARBA" id="ARBA00022840"/>
    </source>
</evidence>
<dbReference type="InterPro" id="IPR035892">
    <property type="entry name" value="C2_domain_sf"/>
</dbReference>
<gene>
    <name evidence="9" type="ORF">BJX67DRAFT_378558</name>
</gene>
<dbReference type="EMBL" id="JBFXLQ010000007">
    <property type="protein sequence ID" value="KAL2870004.1"/>
    <property type="molecule type" value="Genomic_DNA"/>
</dbReference>
<dbReference type="SMART" id="SM00973">
    <property type="entry name" value="Sec63"/>
    <property type="match status" value="2"/>
</dbReference>
<dbReference type="Gene3D" id="3.40.50.1820">
    <property type="entry name" value="alpha/beta hydrolase"/>
    <property type="match status" value="1"/>
</dbReference>
<dbReference type="Gene3D" id="1.10.150.20">
    <property type="entry name" value="5' to 3' exonuclease, C-terminal subdomain"/>
    <property type="match status" value="2"/>
</dbReference>
<dbReference type="PANTHER" id="PTHR47961:SF4">
    <property type="entry name" value="ACTIVATING SIGNAL COINTEGRATOR 1 COMPLEX SUBUNIT 3"/>
    <property type="match status" value="1"/>
</dbReference>
<feature type="compositionally biased region" description="Acidic residues" evidence="6">
    <location>
        <begin position="243"/>
        <end position="261"/>
    </location>
</feature>
<keyword evidence="5" id="KW-0067">ATP-binding</keyword>
<dbReference type="Gene3D" id="2.60.40.150">
    <property type="entry name" value="C2 domain"/>
    <property type="match status" value="2"/>
</dbReference>
<dbReference type="Pfam" id="PF00270">
    <property type="entry name" value="DEAD"/>
    <property type="match status" value="2"/>
</dbReference>
<dbReference type="Proteomes" id="UP001610432">
    <property type="component" value="Unassembled WGS sequence"/>
</dbReference>
<dbReference type="PROSITE" id="PS51194">
    <property type="entry name" value="HELICASE_CTER"/>
    <property type="match status" value="1"/>
</dbReference>
<evidence type="ECO:0000256" key="1">
    <source>
        <dbReference type="ARBA" id="ARBA00022737"/>
    </source>
</evidence>
<dbReference type="InterPro" id="IPR057842">
    <property type="entry name" value="WH_MER3"/>
</dbReference>
<dbReference type="SMART" id="SM00490">
    <property type="entry name" value="HELICc"/>
    <property type="match status" value="2"/>
</dbReference>
<dbReference type="SMART" id="SM00487">
    <property type="entry name" value="DEXDc"/>
    <property type="match status" value="2"/>
</dbReference>
<dbReference type="InterPro" id="IPR003593">
    <property type="entry name" value="AAA+_ATPase"/>
</dbReference>
<feature type="region of interest" description="Disordered" evidence="6">
    <location>
        <begin position="195"/>
        <end position="273"/>
    </location>
</feature>
<dbReference type="PROSITE" id="PS51192">
    <property type="entry name" value="HELICASE_ATP_BIND_1"/>
    <property type="match status" value="2"/>
</dbReference>
<accession>A0ABR4LZQ6</accession>
<dbReference type="InterPro" id="IPR050474">
    <property type="entry name" value="Hel308_SKI2-like"/>
</dbReference>
<dbReference type="SUPFAM" id="SSF81296">
    <property type="entry name" value="E set domains"/>
    <property type="match status" value="1"/>
</dbReference>
<keyword evidence="3" id="KW-0378">Hydrolase</keyword>
<dbReference type="Pfam" id="PF21188">
    <property type="entry name" value="BRR2_plug"/>
    <property type="match status" value="1"/>
</dbReference>
<dbReference type="Gene3D" id="3.40.50.300">
    <property type="entry name" value="P-loop containing nucleotide triphosphate hydrolases"/>
    <property type="match status" value="4"/>
</dbReference>